<proteinExistence type="inferred from homology"/>
<dbReference type="KEGG" id="geh:HYN69_04800"/>
<dbReference type="EMBL" id="CP028918">
    <property type="protein sequence ID" value="AWB47922.1"/>
    <property type="molecule type" value="Genomic_DNA"/>
</dbReference>
<dbReference type="Pfam" id="PF01547">
    <property type="entry name" value="SBP_bac_1"/>
    <property type="match status" value="1"/>
</dbReference>
<evidence type="ECO:0000256" key="2">
    <source>
        <dbReference type="ARBA" id="ARBA00008520"/>
    </source>
</evidence>
<dbReference type="Gene3D" id="3.40.190.10">
    <property type="entry name" value="Periplasmic binding protein-like II"/>
    <property type="match status" value="2"/>
</dbReference>
<dbReference type="PANTHER" id="PTHR43649">
    <property type="entry name" value="ARABINOSE-BINDING PROTEIN-RELATED"/>
    <property type="match status" value="1"/>
</dbReference>
<protein>
    <submittedName>
        <fullName evidence="4">Sugar ABC transporter substrate-binding protein</fullName>
    </submittedName>
</protein>
<dbReference type="RefSeq" id="WP_108434746.1">
    <property type="nucleotide sequence ID" value="NZ_CP028918.1"/>
</dbReference>
<accession>A0A2S0UJB5</accession>
<dbReference type="InterPro" id="IPR050490">
    <property type="entry name" value="Bact_solute-bd_prot1"/>
</dbReference>
<gene>
    <name evidence="4" type="ORF">HYN69_04800</name>
</gene>
<name>A0A2S0UJB5_9RHOB</name>
<dbReference type="OrthoDB" id="9804061at2"/>
<evidence type="ECO:0000256" key="1">
    <source>
        <dbReference type="ARBA" id="ARBA00004418"/>
    </source>
</evidence>
<keyword evidence="3" id="KW-0732">Signal</keyword>
<evidence type="ECO:0000256" key="3">
    <source>
        <dbReference type="SAM" id="SignalP"/>
    </source>
</evidence>
<feature type="signal peptide" evidence="3">
    <location>
        <begin position="1"/>
        <end position="23"/>
    </location>
</feature>
<dbReference type="InterPro" id="IPR006059">
    <property type="entry name" value="SBP"/>
</dbReference>
<dbReference type="GO" id="GO:0042597">
    <property type="term" value="C:periplasmic space"/>
    <property type="evidence" value="ECO:0007669"/>
    <property type="project" value="UniProtKB-SubCell"/>
</dbReference>
<dbReference type="PANTHER" id="PTHR43649:SF12">
    <property type="entry name" value="DIACETYLCHITOBIOSE BINDING PROTEIN DASA"/>
    <property type="match status" value="1"/>
</dbReference>
<evidence type="ECO:0000313" key="4">
    <source>
        <dbReference type="EMBL" id="AWB47922.1"/>
    </source>
</evidence>
<comment type="subcellular location">
    <subcellularLocation>
        <location evidence="1">Periplasm</location>
    </subcellularLocation>
</comment>
<dbReference type="Proteomes" id="UP000244496">
    <property type="component" value="Chromosome"/>
</dbReference>
<reference evidence="4 5" key="1">
    <citation type="submission" date="2018-04" db="EMBL/GenBank/DDBJ databases">
        <title>Genome sequencing of Gemmobacter.</title>
        <authorList>
            <person name="Yi H."/>
            <person name="Baek M.-G."/>
        </authorList>
    </citation>
    <scope>NUCLEOTIDE SEQUENCE [LARGE SCALE GENOMIC DNA]</scope>
    <source>
        <strain evidence="4 5">HYN0069</strain>
    </source>
</reference>
<feature type="chain" id="PRO_5015633889" evidence="3">
    <location>
        <begin position="24"/>
        <end position="437"/>
    </location>
</feature>
<sequence>MKMTYRALLGASVAACLSGAAMAETTITVATVNNGDMVRMQGLMDDFYAKHPDIKVEWVTLEENILRQNVTTDIATGGGQYDVITIGTYEVPIWGKQGWLESLNDLPADYDVDDLLPAIRGGLTVDGKLYASPFYGESSFVNYRKDLAEKAGITIPDAPTWDDIKAAAAAMTDKDAGIYGICLRGKAGWGENMAFLTTMANSYGARWFDENWVPQFDQPEWKAVMTDYVDMLTKYGPPGASNNGYNENLTLSLQGKCAMRMDATVSAGSLTDPAQSEFADKVGFALAPDAGLGKRANWLWAWSLAVPASSDAKDAAKTFINWATNKDYIALVASKEGWRNAPPGTRTSLYANPEYAALPFAKMTIDSINAADPTKPTVKPVPYVGVQFVAIPEFAGLATSVGEIFSAALAGQKTVDEALAEAQTLAVSEMTDAGYIK</sequence>
<organism evidence="4 5">
    <name type="scientific">Paragemmobacter aquarius</name>
    <dbReference type="NCBI Taxonomy" id="2169400"/>
    <lineage>
        <taxon>Bacteria</taxon>
        <taxon>Pseudomonadati</taxon>
        <taxon>Pseudomonadota</taxon>
        <taxon>Alphaproteobacteria</taxon>
        <taxon>Rhodobacterales</taxon>
        <taxon>Paracoccaceae</taxon>
        <taxon>Paragemmobacter</taxon>
    </lineage>
</organism>
<dbReference type="AlphaFoldDB" id="A0A2S0UJB5"/>
<dbReference type="SUPFAM" id="SSF53850">
    <property type="entry name" value="Periplasmic binding protein-like II"/>
    <property type="match status" value="1"/>
</dbReference>
<keyword evidence="5" id="KW-1185">Reference proteome</keyword>
<dbReference type="CDD" id="cd13585">
    <property type="entry name" value="PBP2_TMBP_like"/>
    <property type="match status" value="1"/>
</dbReference>
<evidence type="ECO:0000313" key="5">
    <source>
        <dbReference type="Proteomes" id="UP000244496"/>
    </source>
</evidence>
<comment type="similarity">
    <text evidence="2">Belongs to the bacterial solute-binding protein 1 family.</text>
</comment>